<comment type="caution">
    <text evidence="7">The sequence shown here is derived from an EMBL/GenBank/DDBJ whole genome shotgun (WGS) entry which is preliminary data.</text>
</comment>
<name>A0AAP7A0N4_PAEAL</name>
<dbReference type="GO" id="GO:0005829">
    <property type="term" value="C:cytosol"/>
    <property type="evidence" value="ECO:0007669"/>
    <property type="project" value="TreeGrafter"/>
</dbReference>
<dbReference type="InterPro" id="IPR009049">
    <property type="entry name" value="Argininosuccinate_lyase"/>
</dbReference>
<feature type="domain" description="Fumarate lyase N-terminal" evidence="6">
    <location>
        <begin position="43"/>
        <end position="310"/>
    </location>
</feature>
<dbReference type="Gene3D" id="1.10.40.30">
    <property type="entry name" value="Fumarase/aspartase (C-terminal domain)"/>
    <property type="match status" value="1"/>
</dbReference>
<gene>
    <name evidence="7" type="ORF">HMI46_14010</name>
</gene>
<dbReference type="InterPro" id="IPR024083">
    <property type="entry name" value="Fumarase/histidase_N"/>
</dbReference>
<evidence type="ECO:0000256" key="2">
    <source>
        <dbReference type="ARBA" id="ARBA00012338"/>
    </source>
</evidence>
<dbReference type="GO" id="GO:0042450">
    <property type="term" value="P:L-arginine biosynthetic process via ornithine"/>
    <property type="evidence" value="ECO:0007669"/>
    <property type="project" value="InterPro"/>
</dbReference>
<dbReference type="InterPro" id="IPR000362">
    <property type="entry name" value="Fumarate_lyase_fam"/>
</dbReference>
<dbReference type="Pfam" id="PF00206">
    <property type="entry name" value="Lyase_1"/>
    <property type="match status" value="1"/>
</dbReference>
<accession>A0AAP7A0N4</accession>
<dbReference type="Gene3D" id="1.10.275.10">
    <property type="entry name" value="Fumarase/aspartase (N-terminal domain)"/>
    <property type="match status" value="1"/>
</dbReference>
<dbReference type="PRINTS" id="PR00149">
    <property type="entry name" value="FUMRATELYASE"/>
</dbReference>
<keyword evidence="5 7" id="KW-0456">Lyase</keyword>
<dbReference type="GO" id="GO:0004056">
    <property type="term" value="F:argininosuccinate lyase activity"/>
    <property type="evidence" value="ECO:0007669"/>
    <property type="project" value="UniProtKB-EC"/>
</dbReference>
<evidence type="ECO:0000256" key="4">
    <source>
        <dbReference type="ARBA" id="ARBA00022605"/>
    </source>
</evidence>
<proteinExistence type="predicted"/>
<evidence type="ECO:0000313" key="8">
    <source>
        <dbReference type="Proteomes" id="UP000552038"/>
    </source>
</evidence>
<keyword evidence="4" id="KW-0028">Amino-acid biosynthesis</keyword>
<reference evidence="7 8" key="1">
    <citation type="submission" date="2020-05" db="EMBL/GenBank/DDBJ databases">
        <title>Whole genome sequencing and identification of novel metabolites from Paenibacillus alvei strain JR949.</title>
        <authorList>
            <person name="Rajendhran J."/>
            <person name="Sree Pranav P."/>
            <person name="Mahalakshmi B."/>
            <person name="Karthikeyan R."/>
        </authorList>
    </citation>
    <scope>NUCLEOTIDE SEQUENCE [LARGE SCALE GENOMIC DNA]</scope>
    <source>
        <strain evidence="7 8">JR949</strain>
    </source>
</reference>
<dbReference type="InterPro" id="IPR008948">
    <property type="entry name" value="L-Aspartase-like"/>
</dbReference>
<dbReference type="AlphaFoldDB" id="A0AAP7A0N4"/>
<keyword evidence="3" id="KW-0055">Arginine biosynthesis</keyword>
<dbReference type="PANTHER" id="PTHR43814:SF1">
    <property type="entry name" value="ARGININOSUCCINATE LYASE"/>
    <property type="match status" value="1"/>
</dbReference>
<dbReference type="InterPro" id="IPR022761">
    <property type="entry name" value="Fumarate_lyase_N"/>
</dbReference>
<evidence type="ECO:0000256" key="3">
    <source>
        <dbReference type="ARBA" id="ARBA00022571"/>
    </source>
</evidence>
<dbReference type="SUPFAM" id="SSF48557">
    <property type="entry name" value="L-aspartase-like"/>
    <property type="match status" value="1"/>
</dbReference>
<dbReference type="PANTHER" id="PTHR43814">
    <property type="entry name" value="ARGININOSUCCINATE LYASE"/>
    <property type="match status" value="1"/>
</dbReference>
<evidence type="ECO:0000259" key="6">
    <source>
        <dbReference type="Pfam" id="PF00206"/>
    </source>
</evidence>
<dbReference type="Gene3D" id="1.20.200.10">
    <property type="entry name" value="Fumarase/aspartase (Central domain)"/>
    <property type="match status" value="1"/>
</dbReference>
<comment type="pathway">
    <text evidence="1">Amino-acid biosynthesis; L-arginine biosynthesis; L-arginine from L-ornithine and carbamoyl phosphate: step 3/3.</text>
</comment>
<sequence>MEIGHETKNLTGRIRESPSALVNELVLRPQFEYELQYLLPYYIRIEQVMAREYARLGVLSEKDMFAIVRLLEEIEQKRSIGADPESNMSDILFALEQCVQSRMSRMHQSSSELWHMDRSRNDVQATAQLMFARDALIRVTEHLLDFTEALHFLARNTADLPMPGYTHYQPAQIITAGFYISAMSEQLGRTIRRLLAVFDDIDECPLGSGAMAGLELAWDRTCLAQQLGFSRPGRHALSGVASKEWMLHIAAELSTLGVALSRFATDFISWGSSGYHFIDLPDSLSGISSAMPQKKNFPILERIRGKTAHISAYYTDFVMIQRNTPYTNLVETAKEGGRHFQDLIDATCHTAALFTTVIRQLNFKDERLLGICTQEFFGGFSLANLLALRANIPYRTAQVLAGRYIVAMLNDKKLPQEAPAPLLQEICSEAGYSIDIGESELRIAFSIDHSLWGKCTTGSVRPSEVLSLLDEQVKECFSHKERLQAYKRRIGRKSGLHE</sequence>
<evidence type="ECO:0000256" key="5">
    <source>
        <dbReference type="ARBA" id="ARBA00023239"/>
    </source>
</evidence>
<dbReference type="EC" id="4.3.2.1" evidence="2"/>
<dbReference type="PRINTS" id="PR00145">
    <property type="entry name" value="ARGSUCLYASE"/>
</dbReference>
<evidence type="ECO:0000256" key="1">
    <source>
        <dbReference type="ARBA" id="ARBA00004941"/>
    </source>
</evidence>
<organism evidence="7 8">
    <name type="scientific">Paenibacillus alvei</name>
    <name type="common">Bacillus alvei</name>
    <dbReference type="NCBI Taxonomy" id="44250"/>
    <lineage>
        <taxon>Bacteria</taxon>
        <taxon>Bacillati</taxon>
        <taxon>Bacillota</taxon>
        <taxon>Bacilli</taxon>
        <taxon>Bacillales</taxon>
        <taxon>Paenibacillaceae</taxon>
        <taxon>Paenibacillus</taxon>
    </lineage>
</organism>
<protein>
    <recommendedName>
        <fullName evidence="2">argininosuccinate lyase</fullName>
        <ecNumber evidence="2">4.3.2.1</ecNumber>
    </recommendedName>
</protein>
<dbReference type="EMBL" id="JABFOR010000016">
    <property type="protein sequence ID" value="NOJ71667.1"/>
    <property type="molecule type" value="Genomic_DNA"/>
</dbReference>
<evidence type="ECO:0000313" key="7">
    <source>
        <dbReference type="EMBL" id="NOJ71667.1"/>
    </source>
</evidence>
<dbReference type="RefSeq" id="WP_171417140.1">
    <property type="nucleotide sequence ID" value="NZ_JABFOR010000016.1"/>
</dbReference>
<dbReference type="Proteomes" id="UP000552038">
    <property type="component" value="Unassembled WGS sequence"/>
</dbReference>